<comment type="caution">
    <text evidence="5">The sequence shown here is derived from an EMBL/GenBank/DDBJ whole genome shotgun (WGS) entry which is preliminary data.</text>
</comment>
<dbReference type="EMBL" id="FUZO01000001">
    <property type="protein sequence ID" value="SKC35730.1"/>
    <property type="molecule type" value="Genomic_DNA"/>
</dbReference>
<dbReference type="PANTHER" id="PTHR37165:SF1">
    <property type="entry name" value="TYPE 1 ENCAPSULIN SHELL PROTEIN"/>
    <property type="match status" value="1"/>
</dbReference>
<dbReference type="Gene3D" id="3.30.2320.10">
    <property type="entry name" value="hypothetical protein PF0899 domain"/>
    <property type="match status" value="1"/>
</dbReference>
<dbReference type="NCBIfam" id="NF041155">
    <property type="entry name" value="encap_f1"/>
    <property type="match status" value="1"/>
</dbReference>
<dbReference type="Gene3D" id="3.30.2400.30">
    <property type="match status" value="1"/>
</dbReference>
<sequence length="267" mass="28015">MNNHLFRHLAPITDETWQMLDDEARARLTPVLGGRRVVDFAGPLGWEHSSTDIGRVGAVVDAPMDGVIARQRASLPLTEVRADFALMRSELDSAARGALDVDLSPLDDAVTRLSTVENAAILSGWSAAGYTGATAASPHPPLTRDDDPTRFAQVVATAVETLARAGVGGPYALAIDAPGWVSVTGGNDSGGARLSSHIEAILGGEVVWTPGIEGAVVLSRRGGDFLFESGQDIALGYAAHSAESVSLYLEESFSFRVVTPEAAVAIR</sequence>
<dbReference type="Proteomes" id="UP000190827">
    <property type="component" value="Unassembled WGS sequence"/>
</dbReference>
<gene>
    <name evidence="5" type="ORF">SAMN06295973_0032</name>
</gene>
<evidence type="ECO:0000256" key="4">
    <source>
        <dbReference type="ARBA" id="ARBA00050023"/>
    </source>
</evidence>
<evidence type="ECO:0000256" key="3">
    <source>
        <dbReference type="ARBA" id="ARBA00033787"/>
    </source>
</evidence>
<organism evidence="5 6">
    <name type="scientific">Plantibacter cousiniae</name>
    <name type="common">nom. nud.</name>
    <dbReference type="NCBI Taxonomy" id="199709"/>
    <lineage>
        <taxon>Bacteria</taxon>
        <taxon>Bacillati</taxon>
        <taxon>Actinomycetota</taxon>
        <taxon>Actinomycetes</taxon>
        <taxon>Micrococcales</taxon>
        <taxon>Microbacteriaceae</taxon>
        <taxon>Plantibacter</taxon>
    </lineage>
</organism>
<dbReference type="RefSeq" id="WP_079704189.1">
    <property type="nucleotide sequence ID" value="NZ_FUZO01000001.1"/>
</dbReference>
<comment type="similarity">
    <text evidence="2">Belongs to the encapsulin family. Family 1 subfamily.</text>
</comment>
<evidence type="ECO:0000256" key="1">
    <source>
        <dbReference type="ARBA" id="ARBA00033738"/>
    </source>
</evidence>
<dbReference type="Pfam" id="PF04454">
    <property type="entry name" value="Linocin_M18"/>
    <property type="match status" value="1"/>
</dbReference>
<name>A0ABY1LFL2_9MICO</name>
<dbReference type="InterPro" id="IPR007544">
    <property type="entry name" value="ENCAP"/>
</dbReference>
<keyword evidence="3" id="KW-1284">Encapsulin nanocompartment</keyword>
<accession>A0ABY1LFL2</accession>
<evidence type="ECO:0000313" key="5">
    <source>
        <dbReference type="EMBL" id="SKC35730.1"/>
    </source>
</evidence>
<reference evidence="5 6" key="1">
    <citation type="submission" date="2017-02" db="EMBL/GenBank/DDBJ databases">
        <authorList>
            <person name="Varghese N."/>
            <person name="Submissions S."/>
        </authorList>
    </citation>
    <scope>NUCLEOTIDE SEQUENCE [LARGE SCALE GENOMIC DNA]</scope>
    <source>
        <strain evidence="5 6">VKM Ac-1787</strain>
    </source>
</reference>
<evidence type="ECO:0000256" key="2">
    <source>
        <dbReference type="ARBA" id="ARBA00033743"/>
    </source>
</evidence>
<dbReference type="PIRSF" id="PIRSF019254">
    <property type="entry name" value="CFP29"/>
    <property type="match status" value="1"/>
</dbReference>
<keyword evidence="6" id="KW-1185">Reference proteome</keyword>
<comment type="subcellular location">
    <subcellularLocation>
        <location evidence="1">Encapsulin nanocompartment</location>
    </subcellularLocation>
</comment>
<evidence type="ECO:0000313" key="6">
    <source>
        <dbReference type="Proteomes" id="UP000190827"/>
    </source>
</evidence>
<dbReference type="PANTHER" id="PTHR37165">
    <property type="entry name" value="PEPTIDASE U56 FAMILY"/>
    <property type="match status" value="1"/>
</dbReference>
<dbReference type="InterPro" id="IPR051429">
    <property type="entry name" value="Encapsulin_nc"/>
</dbReference>
<proteinExistence type="inferred from homology"/>
<protein>
    <recommendedName>
        <fullName evidence="4">Type 1 encapsulin shell protein</fullName>
    </recommendedName>
</protein>